<organism evidence="12 13">
    <name type="scientific">Kutzneria buriramensis</name>
    <dbReference type="NCBI Taxonomy" id="1045776"/>
    <lineage>
        <taxon>Bacteria</taxon>
        <taxon>Bacillati</taxon>
        <taxon>Actinomycetota</taxon>
        <taxon>Actinomycetes</taxon>
        <taxon>Pseudonocardiales</taxon>
        <taxon>Pseudonocardiaceae</taxon>
        <taxon>Kutzneria</taxon>
    </lineage>
</organism>
<keyword evidence="3" id="KW-0597">Phosphoprotein</keyword>
<keyword evidence="9" id="KW-1133">Transmembrane helix</keyword>
<keyword evidence="13" id="KW-1185">Reference proteome</keyword>
<dbReference type="InterPro" id="IPR050482">
    <property type="entry name" value="Sensor_HK_TwoCompSys"/>
</dbReference>
<evidence type="ECO:0000256" key="6">
    <source>
        <dbReference type="ARBA" id="ARBA00022777"/>
    </source>
</evidence>
<feature type="domain" description="Histidine kinase/HSP90-like ATPase" evidence="10">
    <location>
        <begin position="308"/>
        <end position="394"/>
    </location>
</feature>
<dbReference type="Pfam" id="PF02518">
    <property type="entry name" value="HATPase_c"/>
    <property type="match status" value="1"/>
</dbReference>
<evidence type="ECO:0000259" key="10">
    <source>
        <dbReference type="Pfam" id="PF02518"/>
    </source>
</evidence>
<dbReference type="SUPFAM" id="SSF55874">
    <property type="entry name" value="ATPase domain of HSP90 chaperone/DNA topoisomerase II/histidine kinase"/>
    <property type="match status" value="1"/>
</dbReference>
<dbReference type="EC" id="2.7.13.3" evidence="2"/>
<keyword evidence="7" id="KW-0067">ATP-binding</keyword>
<evidence type="ECO:0000256" key="2">
    <source>
        <dbReference type="ARBA" id="ARBA00012438"/>
    </source>
</evidence>
<keyword evidence="9" id="KW-0472">Membrane</keyword>
<keyword evidence="9" id="KW-0812">Transmembrane</keyword>
<proteinExistence type="predicted"/>
<reference evidence="12 13" key="1">
    <citation type="submission" date="2018-08" db="EMBL/GenBank/DDBJ databases">
        <title>Genomic Encyclopedia of Archaeal and Bacterial Type Strains, Phase II (KMG-II): from individual species to whole genera.</title>
        <authorList>
            <person name="Goeker M."/>
        </authorList>
    </citation>
    <scope>NUCLEOTIDE SEQUENCE [LARGE SCALE GENOMIC DNA]</scope>
    <source>
        <strain evidence="12 13">DSM 45791</strain>
    </source>
</reference>
<evidence type="ECO:0000313" key="12">
    <source>
        <dbReference type="EMBL" id="REH51934.1"/>
    </source>
</evidence>
<dbReference type="GO" id="GO:0005524">
    <property type="term" value="F:ATP binding"/>
    <property type="evidence" value="ECO:0007669"/>
    <property type="project" value="UniProtKB-KW"/>
</dbReference>
<evidence type="ECO:0000256" key="5">
    <source>
        <dbReference type="ARBA" id="ARBA00022741"/>
    </source>
</evidence>
<protein>
    <recommendedName>
        <fullName evidence="2">histidine kinase</fullName>
        <ecNumber evidence="2">2.7.13.3</ecNumber>
    </recommendedName>
</protein>
<feature type="transmembrane region" description="Helical" evidence="9">
    <location>
        <begin position="150"/>
        <end position="168"/>
    </location>
</feature>
<comment type="caution">
    <text evidence="12">The sequence shown here is derived from an EMBL/GenBank/DDBJ whole genome shotgun (WGS) entry which is preliminary data.</text>
</comment>
<dbReference type="GO" id="GO:0046983">
    <property type="term" value="F:protein dimerization activity"/>
    <property type="evidence" value="ECO:0007669"/>
    <property type="project" value="InterPro"/>
</dbReference>
<dbReference type="AlphaFoldDB" id="A0A3E0HZN8"/>
<dbReference type="InterPro" id="IPR011712">
    <property type="entry name" value="Sig_transdc_His_kin_sub3_dim/P"/>
</dbReference>
<keyword evidence="8" id="KW-0902">Two-component regulatory system</keyword>
<evidence type="ECO:0000259" key="11">
    <source>
        <dbReference type="Pfam" id="PF07730"/>
    </source>
</evidence>
<dbReference type="PANTHER" id="PTHR24421">
    <property type="entry name" value="NITRATE/NITRITE SENSOR PROTEIN NARX-RELATED"/>
    <property type="match status" value="1"/>
</dbReference>
<evidence type="ECO:0000256" key="7">
    <source>
        <dbReference type="ARBA" id="ARBA00022840"/>
    </source>
</evidence>
<keyword evidence="4" id="KW-0808">Transferase</keyword>
<dbReference type="InterPro" id="IPR003594">
    <property type="entry name" value="HATPase_dom"/>
</dbReference>
<dbReference type="Proteomes" id="UP000256269">
    <property type="component" value="Unassembled WGS sequence"/>
</dbReference>
<evidence type="ECO:0000256" key="9">
    <source>
        <dbReference type="SAM" id="Phobius"/>
    </source>
</evidence>
<keyword evidence="5" id="KW-0547">Nucleotide-binding</keyword>
<sequence length="395" mass="42880">MMTTMFDDQGFVPRDRRYGALSAFRMLPAVLALTLFLPQRLFLGGQQIPADLRPWLGALALVVVAGNLMLLPWPWPERRAALLSQIGLLVITVTTGVILVLHPDGVVYGLPFWTARLAVRYRRPNLLSYVVIALSVIGAGLPQLFRDFNWLAALGIGLGVLLVALLTLNRQGREERLEQAELLLARRQQVVEEHARAAALAERARIAREVHDVLAHSLAGLSLTLQGTRLMLQRDNASQEVIDQVSKAQKLAADGLAEARRAVAALRDDKVPDARAIADLVTAFRLESGAPAELTVNGEPRDLPAEAATALYRTAQEALTNARKHAPGAPVDAVLDFEDGRTVLTVIDHPGKPPAHATSGGYGLLGMRERAELIGGELETGPMEDGWRVRLVVPA</sequence>
<dbReference type="EMBL" id="QUNO01000003">
    <property type="protein sequence ID" value="REH51934.1"/>
    <property type="molecule type" value="Genomic_DNA"/>
</dbReference>
<keyword evidence="6 12" id="KW-0418">Kinase</keyword>
<evidence type="ECO:0000256" key="8">
    <source>
        <dbReference type="ARBA" id="ARBA00023012"/>
    </source>
</evidence>
<evidence type="ECO:0000313" key="13">
    <source>
        <dbReference type="Proteomes" id="UP000256269"/>
    </source>
</evidence>
<feature type="transmembrane region" description="Helical" evidence="9">
    <location>
        <begin position="55"/>
        <end position="75"/>
    </location>
</feature>
<gene>
    <name evidence="12" type="ORF">BCF44_103383</name>
</gene>
<name>A0A3E0HZN8_9PSEU</name>
<evidence type="ECO:0000256" key="3">
    <source>
        <dbReference type="ARBA" id="ARBA00022553"/>
    </source>
</evidence>
<dbReference type="GO" id="GO:0000155">
    <property type="term" value="F:phosphorelay sensor kinase activity"/>
    <property type="evidence" value="ECO:0007669"/>
    <property type="project" value="InterPro"/>
</dbReference>
<dbReference type="PANTHER" id="PTHR24421:SF10">
    <property type="entry name" value="NITRATE_NITRITE SENSOR PROTEIN NARQ"/>
    <property type="match status" value="1"/>
</dbReference>
<dbReference type="GO" id="GO:0016020">
    <property type="term" value="C:membrane"/>
    <property type="evidence" value="ECO:0007669"/>
    <property type="project" value="InterPro"/>
</dbReference>
<feature type="transmembrane region" description="Helical" evidence="9">
    <location>
        <begin position="81"/>
        <end position="101"/>
    </location>
</feature>
<dbReference type="Gene3D" id="3.30.565.10">
    <property type="entry name" value="Histidine kinase-like ATPase, C-terminal domain"/>
    <property type="match status" value="1"/>
</dbReference>
<evidence type="ECO:0000256" key="4">
    <source>
        <dbReference type="ARBA" id="ARBA00022679"/>
    </source>
</evidence>
<dbReference type="InterPro" id="IPR036890">
    <property type="entry name" value="HATPase_C_sf"/>
</dbReference>
<evidence type="ECO:0000256" key="1">
    <source>
        <dbReference type="ARBA" id="ARBA00000085"/>
    </source>
</evidence>
<feature type="transmembrane region" description="Helical" evidence="9">
    <location>
        <begin position="20"/>
        <end position="43"/>
    </location>
</feature>
<feature type="domain" description="Signal transduction histidine kinase subgroup 3 dimerisation and phosphoacceptor" evidence="11">
    <location>
        <begin position="202"/>
        <end position="269"/>
    </location>
</feature>
<comment type="catalytic activity">
    <reaction evidence="1">
        <text>ATP + protein L-histidine = ADP + protein N-phospho-L-histidine.</text>
        <dbReference type="EC" id="2.7.13.3"/>
    </reaction>
</comment>
<dbReference type="CDD" id="cd16917">
    <property type="entry name" value="HATPase_UhpB-NarQ-NarX-like"/>
    <property type="match status" value="1"/>
</dbReference>
<dbReference type="Pfam" id="PF07730">
    <property type="entry name" value="HisKA_3"/>
    <property type="match status" value="1"/>
</dbReference>
<dbReference type="Gene3D" id="1.20.5.1930">
    <property type="match status" value="1"/>
</dbReference>
<accession>A0A3E0HZN8</accession>
<feature type="transmembrane region" description="Helical" evidence="9">
    <location>
        <begin position="126"/>
        <end position="144"/>
    </location>
</feature>